<comment type="caution">
    <text evidence="5">The sequence shown here is derived from an EMBL/GenBank/DDBJ whole genome shotgun (WGS) entry which is preliminary data.</text>
</comment>
<dbReference type="PROSITE" id="PS51900">
    <property type="entry name" value="CB"/>
    <property type="match status" value="1"/>
</dbReference>
<dbReference type="GO" id="GO:0003677">
    <property type="term" value="F:DNA binding"/>
    <property type="evidence" value="ECO:0007669"/>
    <property type="project" value="UniProtKB-UniRule"/>
</dbReference>
<gene>
    <name evidence="5" type="ORF">BST25_18300</name>
</gene>
<feature type="domain" description="Core-binding (CB)" evidence="4">
    <location>
        <begin position="1"/>
        <end position="71"/>
    </location>
</feature>
<protein>
    <recommendedName>
        <fullName evidence="4">Core-binding (CB) domain-containing protein</fullName>
    </recommendedName>
</protein>
<dbReference type="InterPro" id="IPR010998">
    <property type="entry name" value="Integrase_recombinase_N"/>
</dbReference>
<dbReference type="STRING" id="53376.BST25_18300"/>
<sequence>MQADRKAHHTIDSYLRGARYYLTWRAAKPDAHPFTRAARQRWIAHLLDSGAQPATARIRHQAVRRFAAWLADKQRIDHDPFLDPTPPQIDTEIVERLTNKRTVVDAQSLRRQPPPQPPRTKPGYDHWWNWNAHKGAPRAIPTRPQPTGAIIIRKAKGGQGRHVPFPTQTGAVIDRYPCLRHHHRLRHPLLLLGRCRRLPHAGRRLVHPTNGRPPQQRHPRRTRPHRNPTPKTRRPR</sequence>
<evidence type="ECO:0000256" key="3">
    <source>
        <dbReference type="SAM" id="MobiDB-lite"/>
    </source>
</evidence>
<feature type="region of interest" description="Disordered" evidence="3">
    <location>
        <begin position="105"/>
        <end position="125"/>
    </location>
</feature>
<dbReference type="AlphaFoldDB" id="A0A1X0DFY2"/>
<accession>A0A1X0DFY2</accession>
<evidence type="ECO:0000259" key="4">
    <source>
        <dbReference type="PROSITE" id="PS51900"/>
    </source>
</evidence>
<proteinExistence type="predicted"/>
<keyword evidence="1 2" id="KW-0238">DNA-binding</keyword>
<dbReference type="InterPro" id="IPR011010">
    <property type="entry name" value="DNA_brk_join_enz"/>
</dbReference>
<evidence type="ECO:0000313" key="6">
    <source>
        <dbReference type="Proteomes" id="UP000192566"/>
    </source>
</evidence>
<reference evidence="5 6" key="1">
    <citation type="submission" date="2017-02" db="EMBL/GenBank/DDBJ databases">
        <title>The new phylogeny of genus Mycobacterium.</title>
        <authorList>
            <person name="Tortoli E."/>
            <person name="Trovato A."/>
            <person name="Cirillo D.M."/>
        </authorList>
    </citation>
    <scope>NUCLEOTIDE SEQUENCE [LARGE SCALE GENOMIC DNA]</scope>
    <source>
        <strain evidence="5 6">DSM 44471</strain>
    </source>
</reference>
<name>A0A1X0DFY2_MYCHE</name>
<dbReference type="SUPFAM" id="SSF56349">
    <property type="entry name" value="DNA breaking-rejoining enzymes"/>
    <property type="match status" value="1"/>
</dbReference>
<keyword evidence="6" id="KW-1185">Reference proteome</keyword>
<organism evidence="5 6">
    <name type="scientific">Mycobacterium heidelbergense</name>
    <dbReference type="NCBI Taxonomy" id="53376"/>
    <lineage>
        <taxon>Bacteria</taxon>
        <taxon>Bacillati</taxon>
        <taxon>Actinomycetota</taxon>
        <taxon>Actinomycetes</taxon>
        <taxon>Mycobacteriales</taxon>
        <taxon>Mycobacteriaceae</taxon>
        <taxon>Mycobacterium</taxon>
        <taxon>Mycobacterium simiae complex</taxon>
    </lineage>
</organism>
<dbReference type="EMBL" id="MVHR01000031">
    <property type="protein sequence ID" value="ORA70740.1"/>
    <property type="molecule type" value="Genomic_DNA"/>
</dbReference>
<evidence type="ECO:0000256" key="1">
    <source>
        <dbReference type="ARBA" id="ARBA00023125"/>
    </source>
</evidence>
<dbReference type="Gene3D" id="1.10.150.130">
    <property type="match status" value="1"/>
</dbReference>
<feature type="compositionally biased region" description="Basic residues" evidence="3">
    <location>
        <begin position="215"/>
        <end position="236"/>
    </location>
</feature>
<dbReference type="Proteomes" id="UP000192566">
    <property type="component" value="Unassembled WGS sequence"/>
</dbReference>
<dbReference type="InterPro" id="IPR044068">
    <property type="entry name" value="CB"/>
</dbReference>
<feature type="region of interest" description="Disordered" evidence="3">
    <location>
        <begin position="202"/>
        <end position="236"/>
    </location>
</feature>
<evidence type="ECO:0000313" key="5">
    <source>
        <dbReference type="EMBL" id="ORA70740.1"/>
    </source>
</evidence>
<evidence type="ECO:0000256" key="2">
    <source>
        <dbReference type="PROSITE-ProRule" id="PRU01248"/>
    </source>
</evidence>